<reference evidence="8" key="1">
    <citation type="submission" date="2018-09" db="EMBL/GenBank/DDBJ databases">
        <authorList>
            <person name="Livingstone P.G."/>
            <person name="Whitworth D.E."/>
        </authorList>
    </citation>
    <scope>NUCLEOTIDE SEQUENCE [LARGE SCALE GENOMIC DNA]</scope>
    <source>
        <strain evidence="8">CA051B</strain>
    </source>
</reference>
<evidence type="ECO:0000256" key="4">
    <source>
        <dbReference type="PIRSR" id="PIRSR031924-50"/>
    </source>
</evidence>
<dbReference type="GO" id="GO:0046872">
    <property type="term" value="F:metal ion binding"/>
    <property type="evidence" value="ECO:0007669"/>
    <property type="project" value="UniProtKB-KW"/>
</dbReference>
<organism evidence="7 8">
    <name type="scientific">Corallococcus llansteffanensis</name>
    <dbReference type="NCBI Taxonomy" id="2316731"/>
    <lineage>
        <taxon>Bacteria</taxon>
        <taxon>Pseudomonadati</taxon>
        <taxon>Myxococcota</taxon>
        <taxon>Myxococcia</taxon>
        <taxon>Myxococcales</taxon>
        <taxon>Cystobacterineae</taxon>
        <taxon>Myxococcaceae</taxon>
        <taxon>Corallococcus</taxon>
    </lineage>
</organism>
<dbReference type="PIRSF" id="PIRSF031924">
    <property type="entry name" value="Pi-irrepressible_AP"/>
    <property type="match status" value="1"/>
</dbReference>
<dbReference type="Gene3D" id="3.30.1360.150">
    <property type="match status" value="1"/>
</dbReference>
<dbReference type="EMBL" id="RAWB01000373">
    <property type="protein sequence ID" value="RKH51911.1"/>
    <property type="molecule type" value="Genomic_DNA"/>
</dbReference>
<gene>
    <name evidence="7" type="ORF">D7V93_28650</name>
</gene>
<dbReference type="CDD" id="cd16016">
    <property type="entry name" value="AP-SPAP"/>
    <property type="match status" value="1"/>
</dbReference>
<dbReference type="GO" id="GO:0004035">
    <property type="term" value="F:alkaline phosphatase activity"/>
    <property type="evidence" value="ECO:0007669"/>
    <property type="project" value="InterPro"/>
</dbReference>
<dbReference type="PANTHER" id="PTHR10151:SF120">
    <property type="entry name" value="BIS(5'-ADENOSYL)-TRIPHOSPHATASE"/>
    <property type="match status" value="1"/>
</dbReference>
<dbReference type="PROSITE" id="PS51257">
    <property type="entry name" value="PROKAR_LIPOPROTEIN"/>
    <property type="match status" value="1"/>
</dbReference>
<keyword evidence="1 4" id="KW-0597">Phosphoprotein</keyword>
<evidence type="ECO:0000256" key="1">
    <source>
        <dbReference type="ARBA" id="ARBA00022553"/>
    </source>
</evidence>
<feature type="signal peptide" evidence="6">
    <location>
        <begin position="1"/>
        <end position="27"/>
    </location>
</feature>
<feature type="active site" description="Phosphothreonine intermediate" evidence="4">
    <location>
        <position position="87"/>
    </location>
</feature>
<keyword evidence="3 6" id="KW-0732">Signal</keyword>
<evidence type="ECO:0000256" key="6">
    <source>
        <dbReference type="SAM" id="SignalP"/>
    </source>
</evidence>
<dbReference type="SUPFAM" id="SSF53649">
    <property type="entry name" value="Alkaline phosphatase-like"/>
    <property type="match status" value="1"/>
</dbReference>
<dbReference type="PANTHER" id="PTHR10151">
    <property type="entry name" value="ECTONUCLEOTIDE PYROPHOSPHATASE/PHOSPHODIESTERASE"/>
    <property type="match status" value="1"/>
</dbReference>
<dbReference type="Gene3D" id="3.40.720.10">
    <property type="entry name" value="Alkaline Phosphatase, subunit A"/>
    <property type="match status" value="1"/>
</dbReference>
<feature type="binding site" evidence="5">
    <location>
        <position position="108"/>
    </location>
    <ligand>
        <name>substrate</name>
    </ligand>
</feature>
<comment type="caution">
    <text evidence="7">The sequence shown here is derived from an EMBL/GenBank/DDBJ whole genome shotgun (WGS) entry which is preliminary data.</text>
</comment>
<evidence type="ECO:0000256" key="5">
    <source>
        <dbReference type="PIRSR" id="PIRSR031924-51"/>
    </source>
</evidence>
<proteinExistence type="predicted"/>
<protein>
    <submittedName>
        <fullName evidence="7">Alkaline phosphatase family protein</fullName>
    </submittedName>
</protein>
<sequence length="535" mass="56289">MTPMIRRCVRWGTLAVLGLGLACARTAGVPPSPPVRPSLVVFVVVDGLRYADVERWREHFGPGGFRRLLEGGAVFDAARYPYATTQTCVGHATLATGTLPERHGIIANTWYDREAGAKVSCVLDAESPSLDGSGGAGVSPKRLGMPTLGDALLGARPSSQVFSVALKDRAAVMMAGHRGTAFWWGKDGFTTSRHYAQALPEFVATWNAGRPQVAGTSWERSADPSLYAQLGPDDDVHELPPQGFGRVFPHPIPPGDGFLYTPSGADQLLDFGLAAVRAEHLGTRPGAVDLLAVGLSTVDMVNHAYGPDSHEALDTLLRVDRALAGFLSALDREVGAERVLVALSADHGMGTAPQPGGRLDGARVTQALEAALDAAYGEETWLQAFTTPYLYLRPEALAARGVRREEALAVGAKAIAALPGVAQVLTDTEAQAHDSRGLTAAVRASYFAPRAGDLTVLPVSGVLLAPDADCAGWHGAPYEYDQHVPLMVAGPGLKPARHARPVSPADVAPTLAAWLQVPLPEATGTPLPEATPPAR</sequence>
<dbReference type="InterPro" id="IPR017850">
    <property type="entry name" value="Alkaline_phosphatase_core_sf"/>
</dbReference>
<evidence type="ECO:0000256" key="2">
    <source>
        <dbReference type="ARBA" id="ARBA00022723"/>
    </source>
</evidence>
<feature type="binding site" evidence="5">
    <location>
        <begin position="167"/>
        <end position="169"/>
    </location>
    <ligand>
        <name>substrate</name>
    </ligand>
</feature>
<dbReference type="InterPro" id="IPR026263">
    <property type="entry name" value="Alkaline_phosphatase_prok"/>
</dbReference>
<dbReference type="Pfam" id="PF01663">
    <property type="entry name" value="Phosphodiest"/>
    <property type="match status" value="1"/>
</dbReference>
<evidence type="ECO:0000313" key="8">
    <source>
        <dbReference type="Proteomes" id="UP000272888"/>
    </source>
</evidence>
<feature type="chain" id="PRO_5017381535" evidence="6">
    <location>
        <begin position="28"/>
        <end position="535"/>
    </location>
</feature>
<dbReference type="Proteomes" id="UP000272888">
    <property type="component" value="Unassembled WGS sequence"/>
</dbReference>
<dbReference type="InterPro" id="IPR002591">
    <property type="entry name" value="Phosphodiest/P_Trfase"/>
</dbReference>
<accession>A0A3A8PBG8</accession>
<keyword evidence="2" id="KW-0479">Metal-binding</keyword>
<name>A0A3A8PBG8_9BACT</name>
<dbReference type="AlphaFoldDB" id="A0A3A8PBG8"/>
<keyword evidence="8" id="KW-1185">Reference proteome</keyword>
<evidence type="ECO:0000256" key="3">
    <source>
        <dbReference type="ARBA" id="ARBA00022729"/>
    </source>
</evidence>
<evidence type="ECO:0000313" key="7">
    <source>
        <dbReference type="EMBL" id="RKH51911.1"/>
    </source>
</evidence>